<evidence type="ECO:0000313" key="3">
    <source>
        <dbReference type="Proteomes" id="UP001153076"/>
    </source>
</evidence>
<sequence>MEELANHSHERDVDHNISGSFDSYQDGNRLNMDPTMINNTKVTPKETLVGKNSPSSGVTRSEVNTTKVSNSTGRADMKINNFQANNMGQRAFVEDGMPHSSFFRNNRYLTFLLWLSHAPSVLRRWLSTLSATLLGTSVGLHFLRRLSRKTFRPYAQAKSWLWRRLPRTMNSHSYPRQSFMQCF</sequence>
<keyword evidence="3" id="KW-1185">Reference proteome</keyword>
<dbReference type="EMBL" id="JAKOGI010000004">
    <property type="protein sequence ID" value="KAJ8452513.1"/>
    <property type="molecule type" value="Genomic_DNA"/>
</dbReference>
<reference evidence="2" key="1">
    <citation type="submission" date="2022-04" db="EMBL/GenBank/DDBJ databases">
        <title>Carnegiea gigantea Genome sequencing and assembly v2.</title>
        <authorList>
            <person name="Copetti D."/>
            <person name="Sanderson M.J."/>
            <person name="Burquez A."/>
            <person name="Wojciechowski M.F."/>
        </authorList>
    </citation>
    <scope>NUCLEOTIDE SEQUENCE</scope>
    <source>
        <strain evidence="2">SGP5-SGP5p</strain>
        <tissue evidence="2">Aerial part</tissue>
    </source>
</reference>
<feature type="region of interest" description="Disordered" evidence="1">
    <location>
        <begin position="1"/>
        <end position="31"/>
    </location>
</feature>
<feature type="compositionally biased region" description="Polar residues" evidence="1">
    <location>
        <begin position="17"/>
        <end position="28"/>
    </location>
</feature>
<dbReference type="Proteomes" id="UP001153076">
    <property type="component" value="Unassembled WGS sequence"/>
</dbReference>
<evidence type="ECO:0000256" key="1">
    <source>
        <dbReference type="SAM" id="MobiDB-lite"/>
    </source>
</evidence>
<feature type="compositionally biased region" description="Basic and acidic residues" evidence="1">
    <location>
        <begin position="1"/>
        <end position="15"/>
    </location>
</feature>
<comment type="caution">
    <text evidence="2">The sequence shown here is derived from an EMBL/GenBank/DDBJ whole genome shotgun (WGS) entry which is preliminary data.</text>
</comment>
<protein>
    <submittedName>
        <fullName evidence="2">Uncharacterized protein</fullName>
    </submittedName>
</protein>
<dbReference type="AlphaFoldDB" id="A0A9Q1KZR6"/>
<name>A0A9Q1KZR6_9CARY</name>
<gene>
    <name evidence="2" type="ORF">Cgig2_000102</name>
</gene>
<accession>A0A9Q1KZR6</accession>
<proteinExistence type="predicted"/>
<evidence type="ECO:0000313" key="2">
    <source>
        <dbReference type="EMBL" id="KAJ8452513.1"/>
    </source>
</evidence>
<organism evidence="2 3">
    <name type="scientific">Carnegiea gigantea</name>
    <dbReference type="NCBI Taxonomy" id="171969"/>
    <lineage>
        <taxon>Eukaryota</taxon>
        <taxon>Viridiplantae</taxon>
        <taxon>Streptophyta</taxon>
        <taxon>Embryophyta</taxon>
        <taxon>Tracheophyta</taxon>
        <taxon>Spermatophyta</taxon>
        <taxon>Magnoliopsida</taxon>
        <taxon>eudicotyledons</taxon>
        <taxon>Gunneridae</taxon>
        <taxon>Pentapetalae</taxon>
        <taxon>Caryophyllales</taxon>
        <taxon>Cactineae</taxon>
        <taxon>Cactaceae</taxon>
        <taxon>Cactoideae</taxon>
        <taxon>Echinocereeae</taxon>
        <taxon>Carnegiea</taxon>
    </lineage>
</organism>